<dbReference type="EMBL" id="JABAEW010000005">
    <property type="protein sequence ID" value="NMD85731.1"/>
    <property type="molecule type" value="Genomic_DNA"/>
</dbReference>
<dbReference type="Proteomes" id="UP000576225">
    <property type="component" value="Unassembled WGS sequence"/>
</dbReference>
<protein>
    <submittedName>
        <fullName evidence="3">Prepilin-type N-terminal cleavage/methylation domain-containing protein</fullName>
    </submittedName>
</protein>
<accession>A0A848ARV6</accession>
<dbReference type="PANTHER" id="PTHR30093">
    <property type="entry name" value="GENERAL SECRETION PATHWAY PROTEIN G"/>
    <property type="match status" value="1"/>
</dbReference>
<dbReference type="GO" id="GO:0015627">
    <property type="term" value="C:type II protein secretion system complex"/>
    <property type="evidence" value="ECO:0007669"/>
    <property type="project" value="InterPro"/>
</dbReference>
<evidence type="ECO:0000313" key="3">
    <source>
        <dbReference type="EMBL" id="NMD85731.1"/>
    </source>
</evidence>
<dbReference type="GO" id="GO:0015628">
    <property type="term" value="P:protein secretion by the type II secretion system"/>
    <property type="evidence" value="ECO:0007669"/>
    <property type="project" value="InterPro"/>
</dbReference>
<feature type="transmembrane region" description="Helical" evidence="2">
    <location>
        <begin position="7"/>
        <end position="28"/>
    </location>
</feature>
<keyword evidence="1" id="KW-0488">Methylation</keyword>
<dbReference type="RefSeq" id="WP_168961683.1">
    <property type="nucleotide sequence ID" value="NZ_JABAEW010000005.1"/>
</dbReference>
<dbReference type="PANTHER" id="PTHR30093:SF2">
    <property type="entry name" value="TYPE II SECRETION SYSTEM PROTEIN H"/>
    <property type="match status" value="1"/>
</dbReference>
<dbReference type="SUPFAM" id="SSF54523">
    <property type="entry name" value="Pili subunits"/>
    <property type="match status" value="1"/>
</dbReference>
<dbReference type="InterPro" id="IPR012902">
    <property type="entry name" value="N_methyl_site"/>
</dbReference>
<dbReference type="AlphaFoldDB" id="A0A848ARV6"/>
<reference evidence="3 4" key="1">
    <citation type="submission" date="2020-04" db="EMBL/GenBank/DDBJ databases">
        <authorList>
            <person name="Hitch T.C.A."/>
            <person name="Wylensek D."/>
            <person name="Clavel T."/>
        </authorList>
    </citation>
    <scope>NUCLEOTIDE SEQUENCE [LARGE SCALE GENOMIC DNA]</scope>
    <source>
        <strain evidence="3 4">COR2-253-APC-1A</strain>
    </source>
</reference>
<comment type="caution">
    <text evidence="3">The sequence shown here is derived from an EMBL/GenBank/DDBJ whole genome shotgun (WGS) entry which is preliminary data.</text>
</comment>
<evidence type="ECO:0000256" key="1">
    <source>
        <dbReference type="ARBA" id="ARBA00022481"/>
    </source>
</evidence>
<gene>
    <name evidence="3" type="ORF">HF882_03950</name>
</gene>
<dbReference type="InterPro" id="IPR045584">
    <property type="entry name" value="Pilin-like"/>
</dbReference>
<sequence>MTKTTKLFTLIELLIVIAIIAILASMLLPALNKARARSQAINCINNLKQLGLSINAYAGDNKDLVPLWYIGPDWSEETNILWTLWHGGLDQNAQESSAYTLISRANWYCPATAYVKRDSNGYPWGGYSYGSTIMKDDQMILKDSSDKAMPTSRTNWGNMYSLVRLRNASSYITLFDCVNPTTKEISNRHSSSEGAVYATHSEKANILFADGHAGSLSKGELQSQYDNATRIAGSAGELVN</sequence>
<keyword evidence="2" id="KW-1133">Transmembrane helix</keyword>
<dbReference type="InterPro" id="IPR000983">
    <property type="entry name" value="Bac_GSPG_pilin"/>
</dbReference>
<dbReference type="Gene3D" id="3.30.700.10">
    <property type="entry name" value="Glycoprotein, Type 4 Pilin"/>
    <property type="match status" value="1"/>
</dbReference>
<evidence type="ECO:0000313" key="4">
    <source>
        <dbReference type="Proteomes" id="UP000576225"/>
    </source>
</evidence>
<dbReference type="NCBIfam" id="TIGR02532">
    <property type="entry name" value="IV_pilin_GFxxxE"/>
    <property type="match status" value="1"/>
</dbReference>
<name>A0A848ARV6_9BACT</name>
<keyword evidence="2" id="KW-0472">Membrane</keyword>
<proteinExistence type="predicted"/>
<dbReference type="PRINTS" id="PR00813">
    <property type="entry name" value="BCTERIALGSPG"/>
</dbReference>
<organism evidence="3 4">
    <name type="scientific">Victivallis vadensis</name>
    <dbReference type="NCBI Taxonomy" id="172901"/>
    <lineage>
        <taxon>Bacteria</taxon>
        <taxon>Pseudomonadati</taxon>
        <taxon>Lentisphaerota</taxon>
        <taxon>Lentisphaeria</taxon>
        <taxon>Victivallales</taxon>
        <taxon>Victivallaceae</taxon>
        <taxon>Victivallis</taxon>
    </lineage>
</organism>
<keyword evidence="2" id="KW-0812">Transmembrane</keyword>
<evidence type="ECO:0000256" key="2">
    <source>
        <dbReference type="SAM" id="Phobius"/>
    </source>
</evidence>